<protein>
    <recommendedName>
        <fullName evidence="7">CCHC-type domain-containing protein</fullName>
    </recommendedName>
</protein>
<reference evidence="5" key="1">
    <citation type="submission" date="2019-09" db="EMBL/GenBank/DDBJ databases">
        <title>Draft genome information of white flower Hibiscus syriacus.</title>
        <authorList>
            <person name="Kim Y.-M."/>
        </authorList>
    </citation>
    <scope>NUCLEOTIDE SEQUENCE [LARGE SCALE GENOMIC DNA]</scope>
    <source>
        <strain evidence="5">YM2019G1</strain>
    </source>
</reference>
<evidence type="ECO:0008006" key="7">
    <source>
        <dbReference type="Google" id="ProtNLM"/>
    </source>
</evidence>
<keyword evidence="2" id="KW-0812">Transmembrane</keyword>
<feature type="region of interest" description="Disordered" evidence="1">
    <location>
        <begin position="291"/>
        <end position="360"/>
    </location>
</feature>
<evidence type="ECO:0000259" key="4">
    <source>
        <dbReference type="Pfam" id="PF10551"/>
    </source>
</evidence>
<dbReference type="SUPFAM" id="SSF53098">
    <property type="entry name" value="Ribonuclease H-like"/>
    <property type="match status" value="1"/>
</dbReference>
<dbReference type="PANTHER" id="PTHR11439:SF467">
    <property type="entry name" value="INTEGRASE CATALYTIC DOMAIN-CONTAINING PROTEIN"/>
    <property type="match status" value="1"/>
</dbReference>
<dbReference type="Pfam" id="PF10551">
    <property type="entry name" value="MULE"/>
    <property type="match status" value="1"/>
</dbReference>
<dbReference type="CDD" id="cd09272">
    <property type="entry name" value="RNase_HI_RT_Ty1"/>
    <property type="match status" value="1"/>
</dbReference>
<dbReference type="InterPro" id="IPR013103">
    <property type="entry name" value="RVT_2"/>
</dbReference>
<feature type="compositionally biased region" description="Low complexity" evidence="1">
    <location>
        <begin position="293"/>
        <end position="315"/>
    </location>
</feature>
<keyword evidence="2" id="KW-1133">Transmembrane helix</keyword>
<sequence length="1068" mass="118721">MKKKEFSDNSFPHPTNDSMRAYLIKVKEVCDALASCGSEVSQAVHMTSILKGFGESLEPFPMSANMAQGKISRGFEEQADSRSSPRQTYSRGRSAGRGRGRARLQCQLCGKNGHLVDRCVHRFDENFPGVTANDNSYSRDDSSAAYYSVNNTKSTGCATHHVTSDGVNINQSVDLDNPEQNGVVERKHRHVIELALVLLAQASLPFKFWAYAVVTAVHLINRLPTRVLEGISPFENTSLNFGLNPFSFAKLHEKVSNEYSTHASSSSLQIVADVHKFQHVLAEGYDNNSMINNSPTIVSSNDSSSNVAATSNSQNEAQEDVVDSSSATQDNATHEETVVPQSVNECTPSEDDNSDMPTNTHHMISRSKCGVFKPKVYVSSIVDEVPRDVYEALTSPRYKAKLVAKGYSQVPGYDFKDTYSPVIKFYTLNIVLSIVVTSKWCIRHVDVNNAFLNGYRIYILVYVDDIIITGESSPSIDSVVHALSRNFSLKDLGSLAYFLGIEVKCTEEALLLSQRKYILELLEKTGLLNATPTVTPMIGASKMTQEAGALLNDAREYRSIVGALLYVCHTRPDIAFSVNKAAQFMHAPRELHLTAVKRILKYLAGNLNYSLTFSSNGVSQDVVAFADVDWGDSLDDRRSVSSHAVFFCHCPVTWCSKKHKIVSRSTMEAEYRSVADATAKVTWMSSLLCELGIKHRNMLVVWCDNTSTMALSTNPVYHSQSKHIDMDVHFVREKVAANQLQVNYVPASHQFQYQMSRNLAAILGGAEGAVALVVIVGLFIRFCLFYKRGVLRTFETGSSDPSIQGFDDFSEEETDPACNDFDIGQYPNFDDETAVAEEVVVDDNEEEVTTGSPEASFAQLPAYCHNLKLKNPGSVTHIKTDRDGRFELLFIAIGAAIRSFINCMRPVIIVDGAHLKGRYLGVNLLAVAMDANNGILPIAYEVGKSETSDSWTWFMGHLRDCIGPISNLTIIYDRANSIDNAVRRCFPDAFHGLCGVHLYRNLKSRNMEHRVTPWTEKKITKRVVKSMSWRVEPCSNTLFETYGEIVYPIPHPYEWDIPDDSRKVVIQG</sequence>
<evidence type="ECO:0000313" key="5">
    <source>
        <dbReference type="EMBL" id="KAE8730191.1"/>
    </source>
</evidence>
<accession>A0A6A3CSL5</accession>
<gene>
    <name evidence="5" type="ORF">F3Y22_tig00003041pilonHSYRG01077</name>
</gene>
<feature type="domain" description="Reverse transcriptase Ty1/copia-type" evidence="3">
    <location>
        <begin position="456"/>
        <end position="538"/>
    </location>
</feature>
<name>A0A6A3CSL5_HIBSY</name>
<proteinExistence type="predicted"/>
<dbReference type="AlphaFoldDB" id="A0A6A3CSL5"/>
<keyword evidence="6" id="KW-1185">Reference proteome</keyword>
<dbReference type="GO" id="GO:0003676">
    <property type="term" value="F:nucleic acid binding"/>
    <property type="evidence" value="ECO:0007669"/>
    <property type="project" value="InterPro"/>
</dbReference>
<dbReference type="InterPro" id="IPR043502">
    <property type="entry name" value="DNA/RNA_pol_sf"/>
</dbReference>
<dbReference type="Proteomes" id="UP000436088">
    <property type="component" value="Unassembled WGS sequence"/>
</dbReference>
<keyword evidence="2" id="KW-0472">Membrane</keyword>
<evidence type="ECO:0000256" key="2">
    <source>
        <dbReference type="SAM" id="Phobius"/>
    </source>
</evidence>
<feature type="transmembrane region" description="Helical" evidence="2">
    <location>
        <begin position="759"/>
        <end position="784"/>
    </location>
</feature>
<organism evidence="5 6">
    <name type="scientific">Hibiscus syriacus</name>
    <name type="common">Rose of Sharon</name>
    <dbReference type="NCBI Taxonomy" id="106335"/>
    <lineage>
        <taxon>Eukaryota</taxon>
        <taxon>Viridiplantae</taxon>
        <taxon>Streptophyta</taxon>
        <taxon>Embryophyta</taxon>
        <taxon>Tracheophyta</taxon>
        <taxon>Spermatophyta</taxon>
        <taxon>Magnoliopsida</taxon>
        <taxon>eudicotyledons</taxon>
        <taxon>Gunneridae</taxon>
        <taxon>Pentapetalae</taxon>
        <taxon>rosids</taxon>
        <taxon>malvids</taxon>
        <taxon>Malvales</taxon>
        <taxon>Malvaceae</taxon>
        <taxon>Malvoideae</taxon>
        <taxon>Hibiscus</taxon>
    </lineage>
</organism>
<dbReference type="PANTHER" id="PTHR11439">
    <property type="entry name" value="GAG-POL-RELATED RETROTRANSPOSON"/>
    <property type="match status" value="1"/>
</dbReference>
<comment type="caution">
    <text evidence="5">The sequence shown here is derived from an EMBL/GenBank/DDBJ whole genome shotgun (WGS) entry which is preliminary data.</text>
</comment>
<feature type="domain" description="MULE transposase" evidence="4">
    <location>
        <begin position="907"/>
        <end position="1001"/>
    </location>
</feature>
<dbReference type="EMBL" id="VEPZ02000209">
    <property type="protein sequence ID" value="KAE8730191.1"/>
    <property type="molecule type" value="Genomic_DNA"/>
</dbReference>
<evidence type="ECO:0000256" key="1">
    <source>
        <dbReference type="SAM" id="MobiDB-lite"/>
    </source>
</evidence>
<dbReference type="InterPro" id="IPR036397">
    <property type="entry name" value="RNaseH_sf"/>
</dbReference>
<evidence type="ECO:0000313" key="6">
    <source>
        <dbReference type="Proteomes" id="UP000436088"/>
    </source>
</evidence>
<dbReference type="Pfam" id="PF07727">
    <property type="entry name" value="RVT_2"/>
    <property type="match status" value="2"/>
</dbReference>
<dbReference type="InterPro" id="IPR012337">
    <property type="entry name" value="RNaseH-like_sf"/>
</dbReference>
<dbReference type="SUPFAM" id="SSF56672">
    <property type="entry name" value="DNA/RNA polymerases"/>
    <property type="match status" value="1"/>
</dbReference>
<feature type="region of interest" description="Disordered" evidence="1">
    <location>
        <begin position="73"/>
        <end position="98"/>
    </location>
</feature>
<dbReference type="Gene3D" id="3.30.420.10">
    <property type="entry name" value="Ribonuclease H-like superfamily/Ribonuclease H"/>
    <property type="match status" value="1"/>
</dbReference>
<feature type="domain" description="Reverse transcriptase Ty1/copia-type" evidence="3">
    <location>
        <begin position="392"/>
        <end position="455"/>
    </location>
</feature>
<dbReference type="InterPro" id="IPR018289">
    <property type="entry name" value="MULE_transposase_dom"/>
</dbReference>
<evidence type="ECO:0000259" key="3">
    <source>
        <dbReference type="Pfam" id="PF07727"/>
    </source>
</evidence>